<dbReference type="RefSeq" id="XP_030045695.1">
    <property type="nucleotide sequence ID" value="XM_030189835.1"/>
</dbReference>
<dbReference type="InterPro" id="IPR050652">
    <property type="entry name" value="AN1_A20_ZnFinger"/>
</dbReference>
<evidence type="ECO:0000256" key="8">
    <source>
        <dbReference type="PROSITE-ProRule" id="PRU00449"/>
    </source>
</evidence>
<evidence type="ECO:0000256" key="7">
    <source>
        <dbReference type="ARBA" id="ARBA00042125"/>
    </source>
</evidence>
<keyword evidence="3 8" id="KW-0863">Zinc-finger</keyword>
<dbReference type="FunFam" id="4.10.1110.10:FF:000001">
    <property type="entry name" value="Zinc finger AN1-type containing 6"/>
    <property type="match status" value="1"/>
</dbReference>
<keyword evidence="1" id="KW-0597">Phosphoprotein</keyword>
<proteinExistence type="predicted"/>
<dbReference type="GO" id="GO:0006625">
    <property type="term" value="P:protein targeting to peroxisome"/>
    <property type="evidence" value="ECO:0007669"/>
    <property type="project" value="TreeGrafter"/>
</dbReference>
<evidence type="ECO:0000313" key="12">
    <source>
        <dbReference type="Proteomes" id="UP000515156"/>
    </source>
</evidence>
<evidence type="ECO:0000256" key="9">
    <source>
        <dbReference type="SAM" id="MobiDB-lite"/>
    </source>
</evidence>
<dbReference type="CTD" id="54469"/>
<organism evidence="12 14">
    <name type="scientific">Microcaecilia unicolor</name>
    <dbReference type="NCBI Taxonomy" id="1415580"/>
    <lineage>
        <taxon>Eukaryota</taxon>
        <taxon>Metazoa</taxon>
        <taxon>Chordata</taxon>
        <taxon>Craniata</taxon>
        <taxon>Vertebrata</taxon>
        <taxon>Euteleostomi</taxon>
        <taxon>Amphibia</taxon>
        <taxon>Gymnophiona</taxon>
        <taxon>Siphonopidae</taxon>
        <taxon>Microcaecilia</taxon>
    </lineage>
</organism>
<evidence type="ECO:0000256" key="3">
    <source>
        <dbReference type="ARBA" id="ARBA00022771"/>
    </source>
</evidence>
<dbReference type="SMART" id="SM00259">
    <property type="entry name" value="ZnF_A20"/>
    <property type="match status" value="1"/>
</dbReference>
<dbReference type="PROSITE" id="PS51039">
    <property type="entry name" value="ZF_AN1"/>
    <property type="match status" value="1"/>
</dbReference>
<dbReference type="PANTHER" id="PTHR10634">
    <property type="entry name" value="AN1-TYPE ZINC FINGER PROTEIN"/>
    <property type="match status" value="1"/>
</dbReference>
<feature type="region of interest" description="Disordered" evidence="9">
    <location>
        <begin position="104"/>
        <end position="132"/>
    </location>
</feature>
<dbReference type="GO" id="GO:0008270">
    <property type="term" value="F:zinc ion binding"/>
    <property type="evidence" value="ECO:0007669"/>
    <property type="project" value="UniProtKB-KW"/>
</dbReference>
<dbReference type="Gene3D" id="1.20.5.4770">
    <property type="match status" value="1"/>
</dbReference>
<dbReference type="Pfam" id="PF01754">
    <property type="entry name" value="zf-A20"/>
    <property type="match status" value="1"/>
</dbReference>
<dbReference type="InterPro" id="IPR035896">
    <property type="entry name" value="AN1-like_Znf"/>
</dbReference>
<keyword evidence="5" id="KW-0007">Acetylation</keyword>
<feature type="domain" description="A20-type" evidence="10">
    <location>
        <begin position="10"/>
        <end position="44"/>
    </location>
</feature>
<sequence>MSMAQETNHNQVPLQCSMGCGFFGNPRTNGMCSVCYKEHLQKQNSSNGRICSPETPVCIPESSTGQCSEDNMQELHATVNSECSPAVQPTPTSSHSLLSVSVPSSQVQSASEGETLLQTGDSQGVSDTSRSSEIGFSYKSSLESELNDAIFVNEGSRRGKRKLNETDLKLDNIIASASQSLCEDDETPPEKGKVKRKNRCHMCRKSVGLTGFQCRCGHTFCCVHRYSDMHNCSYDYKADAAEKIRKENPMVAGEKVQKI</sequence>
<dbReference type="RefSeq" id="XP_030045696.1">
    <property type="nucleotide sequence ID" value="XM_030189836.1"/>
</dbReference>
<dbReference type="PROSITE" id="PS51036">
    <property type="entry name" value="ZF_A20"/>
    <property type="match status" value="1"/>
</dbReference>
<evidence type="ECO:0000256" key="4">
    <source>
        <dbReference type="ARBA" id="ARBA00022833"/>
    </source>
</evidence>
<dbReference type="SUPFAM" id="SSF57716">
    <property type="entry name" value="Glucocorticoid receptor-like (DNA-binding domain)"/>
    <property type="match status" value="1"/>
</dbReference>
<dbReference type="GO" id="GO:0003677">
    <property type="term" value="F:DNA binding"/>
    <property type="evidence" value="ECO:0007669"/>
    <property type="project" value="InterPro"/>
</dbReference>
<evidence type="ECO:0000256" key="6">
    <source>
        <dbReference type="ARBA" id="ARBA00041047"/>
    </source>
</evidence>
<dbReference type="OrthoDB" id="428577at2759"/>
<evidence type="ECO:0000313" key="14">
    <source>
        <dbReference type="RefSeq" id="XP_030045696.1"/>
    </source>
</evidence>
<dbReference type="Pfam" id="PF01428">
    <property type="entry name" value="zf-AN1"/>
    <property type="match status" value="1"/>
</dbReference>
<feature type="domain" description="AN1-type" evidence="11">
    <location>
        <begin position="194"/>
        <end position="240"/>
    </location>
</feature>
<reference evidence="13 14" key="1">
    <citation type="submission" date="2025-04" db="UniProtKB">
        <authorList>
            <consortium name="RefSeq"/>
        </authorList>
    </citation>
    <scope>IDENTIFICATION</scope>
</reference>
<dbReference type="SMART" id="SM00154">
    <property type="entry name" value="ZnF_AN1"/>
    <property type="match status" value="1"/>
</dbReference>
<evidence type="ECO:0000256" key="5">
    <source>
        <dbReference type="ARBA" id="ARBA00022990"/>
    </source>
</evidence>
<keyword evidence="4" id="KW-0862">Zinc</keyword>
<keyword evidence="12" id="KW-1185">Reference proteome</keyword>
<feature type="compositionally biased region" description="Polar residues" evidence="9">
    <location>
        <begin position="116"/>
        <end position="132"/>
    </location>
</feature>
<evidence type="ECO:0000256" key="1">
    <source>
        <dbReference type="ARBA" id="ARBA00022553"/>
    </source>
</evidence>
<dbReference type="AlphaFoldDB" id="A0A6P7WX26"/>
<evidence type="ECO:0000313" key="13">
    <source>
        <dbReference type="RefSeq" id="XP_030045695.1"/>
    </source>
</evidence>
<dbReference type="InterPro" id="IPR002653">
    <property type="entry name" value="Znf_A20"/>
</dbReference>
<dbReference type="FunFam" id="1.20.5.4770:FF:000001">
    <property type="entry name" value="Zinc finger AN1-type containing 6"/>
    <property type="match status" value="1"/>
</dbReference>
<gene>
    <name evidence="13 14" type="primary">ZFAND6</name>
</gene>
<name>A0A6P7WX26_9AMPH</name>
<dbReference type="GeneID" id="115459970"/>
<dbReference type="SUPFAM" id="SSF118310">
    <property type="entry name" value="AN1-like Zinc finger"/>
    <property type="match status" value="1"/>
</dbReference>
<protein>
    <recommendedName>
        <fullName evidence="6">AN1-type zinc finger protein 6</fullName>
    </recommendedName>
    <alternativeName>
        <fullName evidence="7">Zinc finger A20 domain-containing protein 3</fullName>
    </alternativeName>
</protein>
<evidence type="ECO:0000256" key="2">
    <source>
        <dbReference type="ARBA" id="ARBA00022723"/>
    </source>
</evidence>
<dbReference type="Gene3D" id="4.10.1110.10">
    <property type="entry name" value="AN1-like Zinc finger"/>
    <property type="match status" value="1"/>
</dbReference>
<dbReference type="InterPro" id="IPR000058">
    <property type="entry name" value="Znf_AN1"/>
</dbReference>
<dbReference type="PANTHER" id="PTHR10634:SF25">
    <property type="entry name" value="AN1-TYPE ZINC FINGER PROTEIN 6"/>
    <property type="match status" value="1"/>
</dbReference>
<evidence type="ECO:0000259" key="11">
    <source>
        <dbReference type="PROSITE" id="PS51039"/>
    </source>
</evidence>
<dbReference type="KEGG" id="muo:115459970"/>
<dbReference type="GO" id="GO:0031593">
    <property type="term" value="F:polyubiquitin modification-dependent protein binding"/>
    <property type="evidence" value="ECO:0007669"/>
    <property type="project" value="TreeGrafter"/>
</dbReference>
<evidence type="ECO:0000259" key="10">
    <source>
        <dbReference type="PROSITE" id="PS51036"/>
    </source>
</evidence>
<dbReference type="Proteomes" id="UP000515156">
    <property type="component" value="Chromosome 1"/>
</dbReference>
<keyword evidence="2" id="KW-0479">Metal-binding</keyword>
<accession>A0A6P7WX26</accession>